<dbReference type="AlphaFoldDB" id="A0A9C6XT97"/>
<evidence type="ECO:0000313" key="5">
    <source>
        <dbReference type="Proteomes" id="UP000504606"/>
    </source>
</evidence>
<feature type="compositionally biased region" description="Basic residues" evidence="2">
    <location>
        <begin position="1"/>
        <end position="11"/>
    </location>
</feature>
<keyword evidence="1" id="KW-0175">Coiled coil</keyword>
<accession>A0A9C6XT97</accession>
<feature type="region of interest" description="Disordered" evidence="2">
    <location>
        <begin position="1"/>
        <end position="28"/>
    </location>
</feature>
<name>A0A9C6XT97_FRAOC</name>
<evidence type="ECO:0000313" key="6">
    <source>
        <dbReference type="RefSeq" id="XP_052130258.1"/>
    </source>
</evidence>
<feature type="domain" description="Transposable element P transposase-like GTP-binding insertion" evidence="4">
    <location>
        <begin position="751"/>
        <end position="835"/>
    </location>
</feature>
<feature type="coiled-coil region" evidence="1">
    <location>
        <begin position="431"/>
        <end position="458"/>
    </location>
</feature>
<dbReference type="InterPro" id="IPR048366">
    <property type="entry name" value="TNP-like_GBD"/>
</dbReference>
<dbReference type="OrthoDB" id="8192384at2759"/>
<dbReference type="KEGG" id="foc:113209909"/>
<sequence>MPKKSKSKCFRRTSWWKQSKKKEPPDIEHQIQEHNLSLPEQECDPKVLVEQETLCFDVAKDDLASLEQNCDASFSFDVAEVEVTSYLSSLADHTYTSSSARQDVVLLDGDGCNSYQTDEDYDSGDDEAIAACPSSRFDHTYSKPTGYYQCMQSGTKTTRGSQAYTTILKVSIQDSVVGESIRNYASTLPNYFEMSSPTELSQVGSLERIPPSTPCVSTQSLDDTASVPCQRAEMSVLASKLAGLLPKLWSADYSGGNLSIMKQSAHPCKSTQRTIILTSESSYQLYIHGHEIAPDHEVFQKFTPVDLQVMPETVVLDNLLKTVSALRLFEVCTGVPKLKYKSLWGKVDGCARDTNPYQEIRYQETCRANNCLRIIPQTKKECSVCYDLQRKFARKFKSQANIACSPSGRVKTPKKNKPNKDLSTPERKARMERLCKTIKNVKRQNQRLREKLSKLIDEEGVEVDEEMDQYLVDIASDPETIDRIEKGVPGGIENREESVDFLKIFFEQQLKARKLQHKSGMRWHPLLIRFALHVRETSASAYRELRGFLELPSERTLFDYSHIYKIQEGCHSDIIKDVAERVAGFRHSYQHYHSILLDEIYINQNLVSRKSDGSVVGYCHLDDVTQELLQLQHTVAAAAEGVPVTPLTPPLAKTMMTYMVKGTSSGIKNVVAAYSCAGTTKEDLYRHSWEVVEKCECSGIKIIAIVCDGSGLNRAFIDMNPPKTTQHGVTFDTVNPYDPSRSIFFISDVPHLVKTVRNCFSNSGYKKGRKLFKNGEYILWSTIVDLFKLKSTQTVKKLHKLTAGCVYLNRFSCQNTKLAFRVLSQSVANALEELQWPNTKETRIFK</sequence>
<evidence type="ECO:0000256" key="2">
    <source>
        <dbReference type="SAM" id="MobiDB-lite"/>
    </source>
</evidence>
<gene>
    <name evidence="6" type="primary">LOC113209909</name>
</gene>
<feature type="region of interest" description="Disordered" evidence="2">
    <location>
        <begin position="406"/>
        <end position="426"/>
    </location>
</feature>
<evidence type="ECO:0000259" key="4">
    <source>
        <dbReference type="Pfam" id="PF21788"/>
    </source>
</evidence>
<evidence type="ECO:0000256" key="1">
    <source>
        <dbReference type="SAM" id="Coils"/>
    </source>
</evidence>
<protein>
    <submittedName>
        <fullName evidence="6">Uncharacterized protein LOC113209909</fullName>
    </submittedName>
</protein>
<reference evidence="6" key="1">
    <citation type="submission" date="2025-08" db="UniProtKB">
        <authorList>
            <consortium name="RefSeq"/>
        </authorList>
    </citation>
    <scope>IDENTIFICATION</scope>
    <source>
        <tissue evidence="6">Whole organism</tissue>
    </source>
</reference>
<dbReference type="Pfam" id="PF21788">
    <property type="entry name" value="TNP-like_GBD"/>
    <property type="match status" value="1"/>
</dbReference>
<dbReference type="GeneID" id="113209909"/>
<evidence type="ECO:0000259" key="3">
    <source>
        <dbReference type="Pfam" id="PF21787"/>
    </source>
</evidence>
<keyword evidence="5" id="KW-1185">Reference proteome</keyword>
<dbReference type="Proteomes" id="UP000504606">
    <property type="component" value="Unplaced"/>
</dbReference>
<dbReference type="RefSeq" id="XP_052130258.1">
    <property type="nucleotide sequence ID" value="XM_052274298.1"/>
</dbReference>
<organism evidence="5 6">
    <name type="scientific">Frankliniella occidentalis</name>
    <name type="common">Western flower thrips</name>
    <name type="synonym">Euthrips occidentalis</name>
    <dbReference type="NCBI Taxonomy" id="133901"/>
    <lineage>
        <taxon>Eukaryota</taxon>
        <taxon>Metazoa</taxon>
        <taxon>Ecdysozoa</taxon>
        <taxon>Arthropoda</taxon>
        <taxon>Hexapoda</taxon>
        <taxon>Insecta</taxon>
        <taxon>Pterygota</taxon>
        <taxon>Neoptera</taxon>
        <taxon>Paraneoptera</taxon>
        <taxon>Thysanoptera</taxon>
        <taxon>Terebrantia</taxon>
        <taxon>Thripoidea</taxon>
        <taxon>Thripidae</taxon>
        <taxon>Frankliniella</taxon>
    </lineage>
</organism>
<dbReference type="InterPro" id="IPR048365">
    <property type="entry name" value="TNP-like_RNaseH_N"/>
</dbReference>
<proteinExistence type="predicted"/>
<feature type="domain" description="Transposable element P transposase-like RNase H" evidence="3">
    <location>
        <begin position="567"/>
        <end position="716"/>
    </location>
</feature>
<dbReference type="Pfam" id="PF21787">
    <property type="entry name" value="TNP-like_RNaseH_N"/>
    <property type="match status" value="1"/>
</dbReference>